<gene>
    <name evidence="10" type="ORF">ACFQSB_39385</name>
</gene>
<evidence type="ECO:0000313" key="10">
    <source>
        <dbReference type="EMBL" id="MFC7388324.1"/>
    </source>
</evidence>
<dbReference type="SMART" id="SM00382">
    <property type="entry name" value="AAA"/>
    <property type="match status" value="1"/>
</dbReference>
<reference evidence="11" key="1">
    <citation type="journal article" date="2019" name="Int. J. Syst. Evol. Microbiol.">
        <title>The Global Catalogue of Microorganisms (GCM) 10K type strain sequencing project: providing services to taxonomists for standard genome sequencing and annotation.</title>
        <authorList>
            <consortium name="The Broad Institute Genomics Platform"/>
            <consortium name="The Broad Institute Genome Sequencing Center for Infectious Disease"/>
            <person name="Wu L."/>
            <person name="Ma J."/>
        </authorList>
    </citation>
    <scope>NUCLEOTIDE SEQUENCE [LARGE SCALE GENOMIC DNA]</scope>
    <source>
        <strain evidence="11">CECT 7649</strain>
    </source>
</reference>
<accession>A0ABW2PFZ2</accession>
<evidence type="ECO:0000256" key="2">
    <source>
        <dbReference type="ARBA" id="ARBA00005417"/>
    </source>
</evidence>
<dbReference type="EMBL" id="JBHTCG010000060">
    <property type="protein sequence ID" value="MFC7388324.1"/>
    <property type="molecule type" value="Genomic_DNA"/>
</dbReference>
<evidence type="ECO:0000256" key="8">
    <source>
        <dbReference type="ARBA" id="ARBA00023136"/>
    </source>
</evidence>
<sequence>MTVPVEQGRSLLEIEGVWKFYHRHSVLRGIDLSVDSHEVVCLIGASGSGKSTLLRCVNLLETVDDGAIHLDGAEITDVRADPDDVRKRIGMVFQAYNLFPSMTVLSNITLAPRKAHGVGRAEAEERARELLARFGLADKAEAYPDRLSGGQQQRVAIIRALATRPRLLLLDEVTSALDPALVGEVLEIIRELKDTGMTMVLATHEMGLARDIADKVCFLDGGVLLEQGTPEQIFTDPREPRTREFLSRVLNRR</sequence>
<dbReference type="Pfam" id="PF00005">
    <property type="entry name" value="ABC_tran"/>
    <property type="match status" value="1"/>
</dbReference>
<evidence type="ECO:0000256" key="5">
    <source>
        <dbReference type="ARBA" id="ARBA00022741"/>
    </source>
</evidence>
<dbReference type="SUPFAM" id="SSF52540">
    <property type="entry name" value="P-loop containing nucleoside triphosphate hydrolases"/>
    <property type="match status" value="1"/>
</dbReference>
<evidence type="ECO:0000256" key="3">
    <source>
        <dbReference type="ARBA" id="ARBA00022448"/>
    </source>
</evidence>
<comment type="subcellular location">
    <subcellularLocation>
        <location evidence="1">Cell membrane</location>
        <topology evidence="1">Peripheral membrane protein</topology>
    </subcellularLocation>
</comment>
<dbReference type="InterPro" id="IPR017871">
    <property type="entry name" value="ABC_transporter-like_CS"/>
</dbReference>
<keyword evidence="6 10" id="KW-0067">ATP-binding</keyword>
<evidence type="ECO:0000259" key="9">
    <source>
        <dbReference type="PROSITE" id="PS50893"/>
    </source>
</evidence>
<dbReference type="RefSeq" id="WP_354924253.1">
    <property type="nucleotide sequence ID" value="NZ_JBHTCG010000060.1"/>
</dbReference>
<dbReference type="InterPro" id="IPR027417">
    <property type="entry name" value="P-loop_NTPase"/>
</dbReference>
<proteinExistence type="inferred from homology"/>
<organism evidence="10 11">
    <name type="scientific">Sphaerisporangium rhizosphaerae</name>
    <dbReference type="NCBI Taxonomy" id="2269375"/>
    <lineage>
        <taxon>Bacteria</taxon>
        <taxon>Bacillati</taxon>
        <taxon>Actinomycetota</taxon>
        <taxon>Actinomycetes</taxon>
        <taxon>Streptosporangiales</taxon>
        <taxon>Streptosporangiaceae</taxon>
        <taxon>Sphaerisporangium</taxon>
    </lineage>
</organism>
<dbReference type="PROSITE" id="PS50893">
    <property type="entry name" value="ABC_TRANSPORTER_2"/>
    <property type="match status" value="1"/>
</dbReference>
<dbReference type="InterPro" id="IPR003593">
    <property type="entry name" value="AAA+_ATPase"/>
</dbReference>
<dbReference type="GO" id="GO:0005524">
    <property type="term" value="F:ATP binding"/>
    <property type="evidence" value="ECO:0007669"/>
    <property type="project" value="UniProtKB-KW"/>
</dbReference>
<dbReference type="PROSITE" id="PS00211">
    <property type="entry name" value="ABC_TRANSPORTER_1"/>
    <property type="match status" value="1"/>
</dbReference>
<evidence type="ECO:0000256" key="4">
    <source>
        <dbReference type="ARBA" id="ARBA00022475"/>
    </source>
</evidence>
<comment type="similarity">
    <text evidence="2">Belongs to the ABC transporter superfamily.</text>
</comment>
<comment type="caution">
    <text evidence="10">The sequence shown here is derived from an EMBL/GenBank/DDBJ whole genome shotgun (WGS) entry which is preliminary data.</text>
</comment>
<keyword evidence="7" id="KW-0029">Amino-acid transport</keyword>
<protein>
    <submittedName>
        <fullName evidence="10">Amino acid ABC transporter ATP-binding protein</fullName>
    </submittedName>
</protein>
<evidence type="ECO:0000256" key="6">
    <source>
        <dbReference type="ARBA" id="ARBA00022840"/>
    </source>
</evidence>
<dbReference type="Gene3D" id="3.40.50.300">
    <property type="entry name" value="P-loop containing nucleotide triphosphate hydrolases"/>
    <property type="match status" value="1"/>
</dbReference>
<evidence type="ECO:0000313" key="11">
    <source>
        <dbReference type="Proteomes" id="UP001596496"/>
    </source>
</evidence>
<evidence type="ECO:0000256" key="7">
    <source>
        <dbReference type="ARBA" id="ARBA00022970"/>
    </source>
</evidence>
<dbReference type="PIRSF" id="PIRSF039085">
    <property type="entry name" value="ABC_ATPase_HisP"/>
    <property type="match status" value="1"/>
</dbReference>
<name>A0ABW2PFZ2_9ACTN</name>
<keyword evidence="3" id="KW-0813">Transport</keyword>
<dbReference type="PANTHER" id="PTHR43166:SF9">
    <property type="entry name" value="GLUTAMATE_ASPARTATE IMPORT ATP-BINDING PROTEIN GLTL"/>
    <property type="match status" value="1"/>
</dbReference>
<evidence type="ECO:0000256" key="1">
    <source>
        <dbReference type="ARBA" id="ARBA00004202"/>
    </source>
</evidence>
<keyword evidence="4" id="KW-1003">Cell membrane</keyword>
<keyword evidence="5" id="KW-0547">Nucleotide-binding</keyword>
<dbReference type="Proteomes" id="UP001596496">
    <property type="component" value="Unassembled WGS sequence"/>
</dbReference>
<dbReference type="PANTHER" id="PTHR43166">
    <property type="entry name" value="AMINO ACID IMPORT ATP-BINDING PROTEIN"/>
    <property type="match status" value="1"/>
</dbReference>
<dbReference type="InterPro" id="IPR003439">
    <property type="entry name" value="ABC_transporter-like_ATP-bd"/>
</dbReference>
<feature type="domain" description="ABC transporter" evidence="9">
    <location>
        <begin position="12"/>
        <end position="246"/>
    </location>
</feature>
<dbReference type="InterPro" id="IPR030679">
    <property type="entry name" value="ABC_ATPase_HisP-typ"/>
</dbReference>
<keyword evidence="11" id="KW-1185">Reference proteome</keyword>
<keyword evidence="8" id="KW-0472">Membrane</keyword>
<dbReference type="InterPro" id="IPR050086">
    <property type="entry name" value="MetN_ABC_transporter-like"/>
</dbReference>